<organism evidence="3 4">
    <name type="scientific">Spinacia oleracea</name>
    <name type="common">Spinach</name>
    <dbReference type="NCBI Taxonomy" id="3562"/>
    <lineage>
        <taxon>Eukaryota</taxon>
        <taxon>Viridiplantae</taxon>
        <taxon>Streptophyta</taxon>
        <taxon>Embryophyta</taxon>
        <taxon>Tracheophyta</taxon>
        <taxon>Spermatophyta</taxon>
        <taxon>Magnoliopsida</taxon>
        <taxon>eudicotyledons</taxon>
        <taxon>Gunneridae</taxon>
        <taxon>Pentapetalae</taxon>
        <taxon>Caryophyllales</taxon>
        <taxon>Chenopodiaceae</taxon>
        <taxon>Chenopodioideae</taxon>
        <taxon>Anserineae</taxon>
        <taxon>Spinacia</taxon>
    </lineage>
</organism>
<dbReference type="SUPFAM" id="SSF47699">
    <property type="entry name" value="Bifunctional inhibitor/lipid-transfer protein/seed storage 2S albumin"/>
    <property type="match status" value="1"/>
</dbReference>
<gene>
    <name evidence="4" type="primary">LOC110791982</name>
</gene>
<dbReference type="RefSeq" id="XP_021852454.1">
    <property type="nucleotide sequence ID" value="XM_021996762.2"/>
</dbReference>
<dbReference type="PANTHER" id="PTHR33286:SF1">
    <property type="entry name" value="OS01G0800600 PROTEIN"/>
    <property type="match status" value="1"/>
</dbReference>
<dbReference type="Pfam" id="PF14368">
    <property type="entry name" value="LTP_2"/>
    <property type="match status" value="1"/>
</dbReference>
<evidence type="ECO:0000313" key="3">
    <source>
        <dbReference type="Proteomes" id="UP000813463"/>
    </source>
</evidence>
<protein>
    <submittedName>
        <fullName evidence="4">Uncharacterized protein isoform X1</fullName>
    </submittedName>
</protein>
<dbReference type="AlphaFoldDB" id="A0A9R0IQL0"/>
<feature type="transmembrane region" description="Helical" evidence="1">
    <location>
        <begin position="12"/>
        <end position="29"/>
    </location>
</feature>
<reference evidence="3" key="1">
    <citation type="journal article" date="2021" name="Nat. Commun.">
        <title>Genomic analyses provide insights into spinach domestication and the genetic basis of agronomic traits.</title>
        <authorList>
            <person name="Cai X."/>
            <person name="Sun X."/>
            <person name="Xu C."/>
            <person name="Sun H."/>
            <person name="Wang X."/>
            <person name="Ge C."/>
            <person name="Zhang Z."/>
            <person name="Wang Q."/>
            <person name="Fei Z."/>
            <person name="Jiao C."/>
            <person name="Wang Q."/>
        </authorList>
    </citation>
    <scope>NUCLEOTIDE SEQUENCE [LARGE SCALE GENOMIC DNA]</scope>
    <source>
        <strain evidence="3">cv. Varoflay</strain>
    </source>
</reference>
<sequence length="120" mass="12852">MASLLASPTVRFTALTLLMITYVIGFINNHNSMAYAIQSCAGDIPSLVSQCAKYVRKVGAKSPPSAQCCATARNADVVCLCKYVTDGIEKFISVDKSVYIAQYCGIPFQHGAKCGSYTIP</sequence>
<dbReference type="CDD" id="cd04660">
    <property type="entry name" value="nsLTP_like"/>
    <property type="match status" value="1"/>
</dbReference>
<dbReference type="InterPro" id="IPR044741">
    <property type="entry name" value="NsLTP-like"/>
</dbReference>
<keyword evidence="1" id="KW-0812">Transmembrane</keyword>
<accession>A0A9R0IQL0</accession>
<dbReference type="InterPro" id="IPR036312">
    <property type="entry name" value="Bifun_inhib/LTP/seed_sf"/>
</dbReference>
<keyword evidence="3" id="KW-1185">Reference proteome</keyword>
<keyword evidence="1" id="KW-1133">Transmembrane helix</keyword>
<dbReference type="InterPro" id="IPR016140">
    <property type="entry name" value="Bifunc_inhib/LTP/seed_store"/>
</dbReference>
<name>A0A9R0IQL0_SPIOL</name>
<reference evidence="4" key="2">
    <citation type="submission" date="2025-08" db="UniProtKB">
        <authorList>
            <consortium name="RefSeq"/>
        </authorList>
    </citation>
    <scope>IDENTIFICATION</scope>
    <source>
        <tissue evidence="4">Leaf</tissue>
    </source>
</reference>
<proteinExistence type="predicted"/>
<dbReference type="PANTHER" id="PTHR33286">
    <property type="entry name" value="BIFUNCTIONAL INHIBITOR/LIPID-TRANSFER PROTEIN/SEED STORAGE 2S ALBUMIN SUPERFAMILY PROTEIN"/>
    <property type="match status" value="1"/>
</dbReference>
<dbReference type="GeneID" id="110791982"/>
<dbReference type="KEGG" id="soe:110791982"/>
<evidence type="ECO:0000259" key="2">
    <source>
        <dbReference type="Pfam" id="PF14368"/>
    </source>
</evidence>
<keyword evidence="1" id="KW-0472">Membrane</keyword>
<feature type="domain" description="Bifunctional inhibitor/plant lipid transfer protein/seed storage helical" evidence="2">
    <location>
        <begin position="31"/>
        <end position="114"/>
    </location>
</feature>
<dbReference type="Gene3D" id="1.10.110.10">
    <property type="entry name" value="Plant lipid-transfer and hydrophobic proteins"/>
    <property type="match status" value="1"/>
</dbReference>
<evidence type="ECO:0000313" key="4">
    <source>
        <dbReference type="RefSeq" id="XP_021852454.1"/>
    </source>
</evidence>
<dbReference type="OrthoDB" id="653734at2759"/>
<dbReference type="Proteomes" id="UP000813463">
    <property type="component" value="Chromosome 1"/>
</dbReference>
<evidence type="ECO:0000256" key="1">
    <source>
        <dbReference type="SAM" id="Phobius"/>
    </source>
</evidence>